<dbReference type="EMBL" id="VRMN01000010">
    <property type="protein sequence ID" value="KAA8492035.1"/>
    <property type="molecule type" value="Genomic_DNA"/>
</dbReference>
<gene>
    <name evidence="2" type="ORF">FVE85_3473</name>
</gene>
<proteinExistence type="predicted"/>
<dbReference type="Proteomes" id="UP000324585">
    <property type="component" value="Unassembled WGS sequence"/>
</dbReference>
<name>A0A5J4YLL9_PORPP</name>
<accession>A0A5J4YLL9</accession>
<dbReference type="OrthoDB" id="185373at2759"/>
<protein>
    <submittedName>
        <fullName evidence="2">Uncharacterized protein</fullName>
    </submittedName>
</protein>
<dbReference type="Gene3D" id="1.25.40.10">
    <property type="entry name" value="Tetratricopeptide repeat domain"/>
    <property type="match status" value="1"/>
</dbReference>
<evidence type="ECO:0000256" key="1">
    <source>
        <dbReference type="SAM" id="MobiDB-lite"/>
    </source>
</evidence>
<evidence type="ECO:0000313" key="3">
    <source>
        <dbReference type="Proteomes" id="UP000324585"/>
    </source>
</evidence>
<evidence type="ECO:0000313" key="2">
    <source>
        <dbReference type="EMBL" id="KAA8492035.1"/>
    </source>
</evidence>
<sequence>MYRSTRVLIVRGIVPSVIWPESAAHGAAALRISVPSMVKKRTVVSGTKYVTMVQSRSSAPSLMAYKATRVAEEKPSKPSKDTSDKTTMPPPSPETVATLALNESLQVAVRDIDAVGGPVQVEKMLETSEVRFDGTTLSLSLAVNELLSHRTAHAKLAFAVRMLQRARAHNIFPEVRDFRCVLNLAHRLRKVNVVEVVKKMVLKRKKDRSRLGVDIATYMNLILHLSVCNKPALRDEAIVDLMYVHQQEGPTLFSRLVKYLLKHGQAEAANAAWKMVRAQTLSSGVVVDASILDGGALACAKMNNIDEMIVVLRKYKELSLTPAARVLQEFTKVCIQAKDFDATRALMRWTNRLPDGEYNILAEELVAYIRASRNEKGKDHPLCALADILVGTMHLGGSEATRISILRLYFKTLGTLMADGNLEAPASETLATAYRVFEFWNGVEDRLTTSHMVYLASVGKHLDLALRIVRSKLDLACRTEAKRALPFKQLHHKLLQPFALAAAVELSIIQSRAYDALAFVFDGVGDPLPKSVAAWVVIQFMNTSDKSGRLDLCTDMLGAFSRRYGVDVGVSNSYIYLKGRGGCNTEAIEEFQKLHHASVANEASFCVLGSVLWNALAKSKHGRDDSVSTQLAKEMTALLFEFLKSLPEHEDAGAEKRISINEAEPFGELAYAIDGKTEPHRSDIFEKLNRGNTRVKGEDLRRMRSLLSRAFIQHRLNQIQAQLAVLGDRPAL</sequence>
<dbReference type="InterPro" id="IPR011990">
    <property type="entry name" value="TPR-like_helical_dom_sf"/>
</dbReference>
<feature type="compositionally biased region" description="Basic and acidic residues" evidence="1">
    <location>
        <begin position="69"/>
        <end position="84"/>
    </location>
</feature>
<feature type="region of interest" description="Disordered" evidence="1">
    <location>
        <begin position="67"/>
        <end position="94"/>
    </location>
</feature>
<comment type="caution">
    <text evidence="2">The sequence shown here is derived from an EMBL/GenBank/DDBJ whole genome shotgun (WGS) entry which is preliminary data.</text>
</comment>
<dbReference type="AlphaFoldDB" id="A0A5J4YLL9"/>
<keyword evidence="3" id="KW-1185">Reference proteome</keyword>
<organism evidence="2 3">
    <name type="scientific">Porphyridium purpureum</name>
    <name type="common">Red alga</name>
    <name type="synonym">Porphyridium cruentum</name>
    <dbReference type="NCBI Taxonomy" id="35688"/>
    <lineage>
        <taxon>Eukaryota</taxon>
        <taxon>Rhodophyta</taxon>
        <taxon>Bangiophyceae</taxon>
        <taxon>Porphyridiales</taxon>
        <taxon>Porphyridiaceae</taxon>
        <taxon>Porphyridium</taxon>
    </lineage>
</organism>
<reference evidence="3" key="1">
    <citation type="journal article" date="2019" name="Nat. Commun.">
        <title>Expansion of phycobilisome linker gene families in mesophilic red algae.</title>
        <authorList>
            <person name="Lee J."/>
            <person name="Kim D."/>
            <person name="Bhattacharya D."/>
            <person name="Yoon H.S."/>
        </authorList>
    </citation>
    <scope>NUCLEOTIDE SEQUENCE [LARGE SCALE GENOMIC DNA]</scope>
    <source>
        <strain evidence="3">CCMP 1328</strain>
    </source>
</reference>